<gene>
    <name evidence="1" type="ORF">METZ01_LOCUS116609</name>
</gene>
<dbReference type="AlphaFoldDB" id="A0A381XG96"/>
<dbReference type="Pfam" id="PF03690">
    <property type="entry name" value="MYG1_exonuc"/>
    <property type="match status" value="1"/>
</dbReference>
<evidence type="ECO:0008006" key="2">
    <source>
        <dbReference type="Google" id="ProtNLM"/>
    </source>
</evidence>
<proteinExistence type="predicted"/>
<reference evidence="1" key="1">
    <citation type="submission" date="2018-05" db="EMBL/GenBank/DDBJ databases">
        <authorList>
            <person name="Lanie J.A."/>
            <person name="Ng W.-L."/>
            <person name="Kazmierczak K.M."/>
            <person name="Andrzejewski T.M."/>
            <person name="Davidsen T.M."/>
            <person name="Wayne K.J."/>
            <person name="Tettelin H."/>
            <person name="Glass J.I."/>
            <person name="Rusch D."/>
            <person name="Podicherti R."/>
            <person name="Tsui H.-C.T."/>
            <person name="Winkler M.E."/>
        </authorList>
    </citation>
    <scope>NUCLEOTIDE SEQUENCE</scope>
</reference>
<protein>
    <recommendedName>
        <fullName evidence="2">Exopolyphosphatase</fullName>
    </recommendedName>
</protein>
<organism evidence="1">
    <name type="scientific">marine metagenome</name>
    <dbReference type="NCBI Taxonomy" id="408172"/>
    <lineage>
        <taxon>unclassified sequences</taxon>
        <taxon>metagenomes</taxon>
        <taxon>ecological metagenomes</taxon>
    </lineage>
</organism>
<dbReference type="InterPro" id="IPR003226">
    <property type="entry name" value="MYG1_exonuclease"/>
</dbReference>
<accession>A0A381XG96</accession>
<sequence>MRVIYRGNLDGVVCAVILKEVGLCDDVKIVHPKDLQDGKIDITDEDIICDLPYHPNCYMWFDHHSSEFDKPNFPKEFTGVADVAPSAAGLVYKYFLPDFPELKKYEDLVYETDLIDSAQLTQEQVINPEGTFLLGFLLDSRTGLGYYKDFRINNFNWVNRVIDWLTQHSVLDVLDMQDSVERITKYREMQMTGERFYLDNSILDGNVIITDIRGKKIPPGNRFLIYSLPGLAKANISVRLASGKEGEFNI</sequence>
<evidence type="ECO:0000313" key="1">
    <source>
        <dbReference type="EMBL" id="SVA63755.1"/>
    </source>
</evidence>
<dbReference type="EMBL" id="UINC01015070">
    <property type="protein sequence ID" value="SVA63755.1"/>
    <property type="molecule type" value="Genomic_DNA"/>
</dbReference>
<feature type="non-terminal residue" evidence="1">
    <location>
        <position position="250"/>
    </location>
</feature>
<name>A0A381XG96_9ZZZZ</name>